<feature type="coiled-coil region" evidence="2">
    <location>
        <begin position="121"/>
        <end position="155"/>
    </location>
</feature>
<gene>
    <name evidence="4" type="primary">AUGUSTUS-3.0.2_15007</name>
    <name evidence="4" type="ORF">TcasGA2_TC015007</name>
</gene>
<dbReference type="STRING" id="7070.D2A6D4"/>
<dbReference type="InParanoid" id="D2A6D4"/>
<dbReference type="InterPro" id="IPR049258">
    <property type="entry name" value="ODAD1_CC"/>
</dbReference>
<keyword evidence="5" id="KW-1185">Reference proteome</keyword>
<accession>D2A6D4</accession>
<dbReference type="Proteomes" id="UP000007266">
    <property type="component" value="Linkage group 6"/>
</dbReference>
<proteinExistence type="predicted"/>
<feature type="domain" description="ODAD1 central coiled coil region" evidence="3">
    <location>
        <begin position="1"/>
        <end position="183"/>
    </location>
</feature>
<keyword evidence="1 2" id="KW-0175">Coiled coil</keyword>
<evidence type="ECO:0000313" key="5">
    <source>
        <dbReference type="Proteomes" id="UP000007266"/>
    </source>
</evidence>
<protein>
    <recommendedName>
        <fullName evidence="3">ODAD1 central coiled coil region domain-containing protein</fullName>
    </recommendedName>
</protein>
<evidence type="ECO:0000256" key="2">
    <source>
        <dbReference type="SAM" id="Coils"/>
    </source>
</evidence>
<evidence type="ECO:0000256" key="1">
    <source>
        <dbReference type="ARBA" id="ARBA00023054"/>
    </source>
</evidence>
<dbReference type="InterPro" id="IPR051876">
    <property type="entry name" value="ODA-DC/CCD"/>
</dbReference>
<evidence type="ECO:0000259" key="3">
    <source>
        <dbReference type="Pfam" id="PF21773"/>
    </source>
</evidence>
<reference evidence="4 5" key="2">
    <citation type="journal article" date="2010" name="Nucleic Acids Res.">
        <title>BeetleBase in 2010: revisions to provide comprehensive genomic information for Tribolium castaneum.</title>
        <authorList>
            <person name="Kim H.S."/>
            <person name="Murphy T."/>
            <person name="Xia J."/>
            <person name="Caragea D."/>
            <person name="Park Y."/>
            <person name="Beeman R.W."/>
            <person name="Lorenzen M.D."/>
            <person name="Butcher S."/>
            <person name="Manak J.R."/>
            <person name="Brown S.J."/>
        </authorList>
    </citation>
    <scope>GENOME REANNOTATION</scope>
    <source>
        <strain evidence="4 5">Georgia GA2</strain>
    </source>
</reference>
<reference evidence="4 5" key="1">
    <citation type="journal article" date="2008" name="Nature">
        <title>The genome of the model beetle and pest Tribolium castaneum.</title>
        <authorList>
            <consortium name="Tribolium Genome Sequencing Consortium"/>
            <person name="Richards S."/>
            <person name="Gibbs R.A."/>
            <person name="Weinstock G.M."/>
            <person name="Brown S.J."/>
            <person name="Denell R."/>
            <person name="Beeman R.W."/>
            <person name="Gibbs R."/>
            <person name="Beeman R.W."/>
            <person name="Brown S.J."/>
            <person name="Bucher G."/>
            <person name="Friedrich M."/>
            <person name="Grimmelikhuijzen C.J."/>
            <person name="Klingler M."/>
            <person name="Lorenzen M."/>
            <person name="Richards S."/>
            <person name="Roth S."/>
            <person name="Schroder R."/>
            <person name="Tautz D."/>
            <person name="Zdobnov E.M."/>
            <person name="Muzny D."/>
            <person name="Gibbs R.A."/>
            <person name="Weinstock G.M."/>
            <person name="Attaway T."/>
            <person name="Bell S."/>
            <person name="Buhay C.J."/>
            <person name="Chandrabose M.N."/>
            <person name="Chavez D."/>
            <person name="Clerk-Blankenburg K.P."/>
            <person name="Cree A."/>
            <person name="Dao M."/>
            <person name="Davis C."/>
            <person name="Chacko J."/>
            <person name="Dinh H."/>
            <person name="Dugan-Rocha S."/>
            <person name="Fowler G."/>
            <person name="Garner T.T."/>
            <person name="Garnes J."/>
            <person name="Gnirke A."/>
            <person name="Hawes A."/>
            <person name="Hernandez J."/>
            <person name="Hines S."/>
            <person name="Holder M."/>
            <person name="Hume J."/>
            <person name="Jhangiani S.N."/>
            <person name="Joshi V."/>
            <person name="Khan Z.M."/>
            <person name="Jackson L."/>
            <person name="Kovar C."/>
            <person name="Kowis A."/>
            <person name="Lee S."/>
            <person name="Lewis L.R."/>
            <person name="Margolis J."/>
            <person name="Morgan M."/>
            <person name="Nazareth L.V."/>
            <person name="Nguyen N."/>
            <person name="Okwuonu G."/>
            <person name="Parker D."/>
            <person name="Richards S."/>
            <person name="Ruiz S.J."/>
            <person name="Santibanez J."/>
            <person name="Savard J."/>
            <person name="Scherer S.E."/>
            <person name="Schneider B."/>
            <person name="Sodergren E."/>
            <person name="Tautz D."/>
            <person name="Vattahil S."/>
            <person name="Villasana D."/>
            <person name="White C.S."/>
            <person name="Wright R."/>
            <person name="Park Y."/>
            <person name="Beeman R.W."/>
            <person name="Lord J."/>
            <person name="Oppert B."/>
            <person name="Lorenzen M."/>
            <person name="Brown S."/>
            <person name="Wang L."/>
            <person name="Savard J."/>
            <person name="Tautz D."/>
            <person name="Richards S."/>
            <person name="Weinstock G."/>
            <person name="Gibbs R.A."/>
            <person name="Liu Y."/>
            <person name="Worley K."/>
            <person name="Weinstock G."/>
            <person name="Elsik C.G."/>
            <person name="Reese J.T."/>
            <person name="Elhaik E."/>
            <person name="Landan G."/>
            <person name="Graur D."/>
            <person name="Arensburger P."/>
            <person name="Atkinson P."/>
            <person name="Beeman R.W."/>
            <person name="Beidler J."/>
            <person name="Brown S.J."/>
            <person name="Demuth J.P."/>
            <person name="Drury D.W."/>
            <person name="Du Y.Z."/>
            <person name="Fujiwara H."/>
            <person name="Lorenzen M."/>
            <person name="Maselli V."/>
            <person name="Osanai M."/>
            <person name="Park Y."/>
            <person name="Robertson H.M."/>
            <person name="Tu Z."/>
            <person name="Wang J.J."/>
            <person name="Wang S."/>
            <person name="Richards S."/>
            <person name="Song H."/>
            <person name="Zhang L."/>
            <person name="Sodergren E."/>
            <person name="Werner D."/>
            <person name="Stanke M."/>
            <person name="Morgenstern B."/>
            <person name="Solovyev V."/>
            <person name="Kosarev P."/>
            <person name="Brown G."/>
            <person name="Chen H.C."/>
            <person name="Ermolaeva O."/>
            <person name="Hlavina W."/>
            <person name="Kapustin Y."/>
            <person name="Kiryutin B."/>
            <person name="Kitts P."/>
            <person name="Maglott D."/>
            <person name="Pruitt K."/>
            <person name="Sapojnikov V."/>
            <person name="Souvorov A."/>
            <person name="Mackey A.J."/>
            <person name="Waterhouse R.M."/>
            <person name="Wyder S."/>
            <person name="Zdobnov E.M."/>
            <person name="Zdobnov E.M."/>
            <person name="Wyder S."/>
            <person name="Kriventseva E.V."/>
            <person name="Kadowaki T."/>
            <person name="Bork P."/>
            <person name="Aranda M."/>
            <person name="Bao R."/>
            <person name="Beermann A."/>
            <person name="Berns N."/>
            <person name="Bolognesi R."/>
            <person name="Bonneton F."/>
            <person name="Bopp D."/>
            <person name="Brown S.J."/>
            <person name="Bucher G."/>
            <person name="Butts T."/>
            <person name="Chaumot A."/>
            <person name="Denell R.E."/>
            <person name="Ferrier D.E."/>
            <person name="Friedrich M."/>
            <person name="Gordon C.M."/>
            <person name="Jindra M."/>
            <person name="Klingler M."/>
            <person name="Lan Q."/>
            <person name="Lattorff H.M."/>
            <person name="Laudet V."/>
            <person name="von Levetsow C."/>
            <person name="Liu Z."/>
            <person name="Lutz R."/>
            <person name="Lynch J.A."/>
            <person name="da Fonseca R.N."/>
            <person name="Posnien N."/>
            <person name="Reuter R."/>
            <person name="Roth S."/>
            <person name="Savard J."/>
            <person name="Schinko J.B."/>
            <person name="Schmitt C."/>
            <person name="Schoppmeier M."/>
            <person name="Schroder R."/>
            <person name="Shippy T.D."/>
            <person name="Simonnet F."/>
            <person name="Marques-Souza H."/>
            <person name="Tautz D."/>
            <person name="Tomoyasu Y."/>
            <person name="Trauner J."/>
            <person name="Van der Zee M."/>
            <person name="Vervoort M."/>
            <person name="Wittkopp N."/>
            <person name="Wimmer E.A."/>
            <person name="Yang X."/>
            <person name="Jones A.K."/>
            <person name="Sattelle D.B."/>
            <person name="Ebert P.R."/>
            <person name="Nelson D."/>
            <person name="Scott J.G."/>
            <person name="Beeman R.W."/>
            <person name="Muthukrishnan S."/>
            <person name="Kramer K.J."/>
            <person name="Arakane Y."/>
            <person name="Beeman R.W."/>
            <person name="Zhu Q."/>
            <person name="Hogenkamp D."/>
            <person name="Dixit R."/>
            <person name="Oppert B."/>
            <person name="Jiang H."/>
            <person name="Zou Z."/>
            <person name="Marshall J."/>
            <person name="Elpidina E."/>
            <person name="Vinokurov K."/>
            <person name="Oppert C."/>
            <person name="Zou Z."/>
            <person name="Evans J."/>
            <person name="Lu Z."/>
            <person name="Zhao P."/>
            <person name="Sumathipala N."/>
            <person name="Altincicek B."/>
            <person name="Vilcinskas A."/>
            <person name="Williams M."/>
            <person name="Hultmark D."/>
            <person name="Hetru C."/>
            <person name="Jiang H."/>
            <person name="Grimmelikhuijzen C.J."/>
            <person name="Hauser F."/>
            <person name="Cazzamali G."/>
            <person name="Williamson M."/>
            <person name="Park Y."/>
            <person name="Li B."/>
            <person name="Tanaka Y."/>
            <person name="Predel R."/>
            <person name="Neupert S."/>
            <person name="Schachtner J."/>
            <person name="Verleyen P."/>
            <person name="Raible F."/>
            <person name="Bork P."/>
            <person name="Friedrich M."/>
            <person name="Walden K.K."/>
            <person name="Robertson H.M."/>
            <person name="Angeli S."/>
            <person name="Foret S."/>
            <person name="Bucher G."/>
            <person name="Schuetz S."/>
            <person name="Maleszka R."/>
            <person name="Wimmer E.A."/>
            <person name="Beeman R.W."/>
            <person name="Lorenzen M."/>
            <person name="Tomoyasu Y."/>
            <person name="Miller S.C."/>
            <person name="Grossmann D."/>
            <person name="Bucher G."/>
        </authorList>
    </citation>
    <scope>NUCLEOTIDE SEQUENCE [LARGE SCALE GENOMIC DNA]</scope>
    <source>
        <strain evidence="4 5">Georgia GA2</strain>
    </source>
</reference>
<dbReference type="PANTHER" id="PTHR21694:SF18">
    <property type="entry name" value="COILED-COIL DOMAIN-CONTAINING PROTEIN 63"/>
    <property type="match status" value="1"/>
</dbReference>
<dbReference type="HOGENOM" id="CLU_817184_0_0_1"/>
<dbReference type="PANTHER" id="PTHR21694">
    <property type="entry name" value="COILED-COIL DOMAIN-CONTAINING PROTEIN 63"/>
    <property type="match status" value="1"/>
</dbReference>
<dbReference type="AlphaFoldDB" id="D2A6D4"/>
<evidence type="ECO:0000313" key="4">
    <source>
        <dbReference type="EMBL" id="EFA04940.2"/>
    </source>
</evidence>
<organism evidence="4 5">
    <name type="scientific">Tribolium castaneum</name>
    <name type="common">Red flour beetle</name>
    <dbReference type="NCBI Taxonomy" id="7070"/>
    <lineage>
        <taxon>Eukaryota</taxon>
        <taxon>Metazoa</taxon>
        <taxon>Ecdysozoa</taxon>
        <taxon>Arthropoda</taxon>
        <taxon>Hexapoda</taxon>
        <taxon>Insecta</taxon>
        <taxon>Pterygota</taxon>
        <taxon>Neoptera</taxon>
        <taxon>Endopterygota</taxon>
        <taxon>Coleoptera</taxon>
        <taxon>Polyphaga</taxon>
        <taxon>Cucujiformia</taxon>
        <taxon>Tenebrionidae</taxon>
        <taxon>Tenebrionidae incertae sedis</taxon>
        <taxon>Tribolium</taxon>
    </lineage>
</organism>
<dbReference type="EMBL" id="KQ971347">
    <property type="protein sequence ID" value="EFA04940.2"/>
    <property type="molecule type" value="Genomic_DNA"/>
</dbReference>
<name>D2A6D4_TRICA</name>
<dbReference type="OMA" id="NIEHKAN"/>
<sequence>MRSLKQKVEHAKKLEEFFTTKGQKRVMKDLMKKEKEKREERKKKLGTKLQHYESLMNEILDFSQHAEIKDIARKYYNREAQNFSAFKFIADTINNMEMINDQLGLLHLEIDELKAVHDLRAETQHETIDNLETDLVQASEETKNAQQDLEDLNLHLKSVMQGVTELFRMCKCDKDPLLKLLGDNATIHEYNVLLFLQLLEKTIQIYLITAGYKDKVQAEKRSSGKTKILATVDTTTFIYPIERIVRADPCSLCIEHEMVSDVIDVVQRPWSRKEAKEMLQQRLDLPGASTKLHTVSKCFLPQARHIKQKKYC</sequence>
<dbReference type="Pfam" id="PF21773">
    <property type="entry name" value="ODAD1_CC"/>
    <property type="match status" value="1"/>
</dbReference>